<keyword evidence="1" id="KW-0812">Transmembrane</keyword>
<organism evidence="2 3">
    <name type="scientific">Caerostris darwini</name>
    <dbReference type="NCBI Taxonomy" id="1538125"/>
    <lineage>
        <taxon>Eukaryota</taxon>
        <taxon>Metazoa</taxon>
        <taxon>Ecdysozoa</taxon>
        <taxon>Arthropoda</taxon>
        <taxon>Chelicerata</taxon>
        <taxon>Arachnida</taxon>
        <taxon>Araneae</taxon>
        <taxon>Araneomorphae</taxon>
        <taxon>Entelegynae</taxon>
        <taxon>Araneoidea</taxon>
        <taxon>Araneidae</taxon>
        <taxon>Caerostris</taxon>
    </lineage>
</organism>
<gene>
    <name evidence="2" type="ORF">CDAR_460781</name>
</gene>
<accession>A0AAV4PSC6</accession>
<evidence type="ECO:0000256" key="1">
    <source>
        <dbReference type="SAM" id="Phobius"/>
    </source>
</evidence>
<sequence length="91" mass="10274">MQTSTSMINGAQVMRRCCSLRILHRSFSGQECSHAVLTKADPGVEWEELGRERTSLGFFFHLIPIDFGISLRLILLFQLSGLSFAKDGCFY</sequence>
<dbReference type="EMBL" id="BPLQ01003352">
    <property type="protein sequence ID" value="GIX99850.1"/>
    <property type="molecule type" value="Genomic_DNA"/>
</dbReference>
<keyword evidence="1" id="KW-0472">Membrane</keyword>
<dbReference type="AlphaFoldDB" id="A0AAV4PSC6"/>
<keyword evidence="3" id="KW-1185">Reference proteome</keyword>
<evidence type="ECO:0000313" key="2">
    <source>
        <dbReference type="EMBL" id="GIX99850.1"/>
    </source>
</evidence>
<reference evidence="2 3" key="1">
    <citation type="submission" date="2021-06" db="EMBL/GenBank/DDBJ databases">
        <title>Caerostris darwini draft genome.</title>
        <authorList>
            <person name="Kono N."/>
            <person name="Arakawa K."/>
        </authorList>
    </citation>
    <scope>NUCLEOTIDE SEQUENCE [LARGE SCALE GENOMIC DNA]</scope>
</reference>
<proteinExistence type="predicted"/>
<feature type="transmembrane region" description="Helical" evidence="1">
    <location>
        <begin position="58"/>
        <end position="77"/>
    </location>
</feature>
<evidence type="ECO:0000313" key="3">
    <source>
        <dbReference type="Proteomes" id="UP001054837"/>
    </source>
</evidence>
<name>A0AAV4PSC6_9ARAC</name>
<dbReference type="Proteomes" id="UP001054837">
    <property type="component" value="Unassembled WGS sequence"/>
</dbReference>
<comment type="caution">
    <text evidence="2">The sequence shown here is derived from an EMBL/GenBank/DDBJ whole genome shotgun (WGS) entry which is preliminary data.</text>
</comment>
<protein>
    <submittedName>
        <fullName evidence="2">Uncharacterized protein</fullName>
    </submittedName>
</protein>
<keyword evidence="1" id="KW-1133">Transmembrane helix</keyword>